<evidence type="ECO:0000313" key="7">
    <source>
        <dbReference type="EMBL" id="CAE8728686.1"/>
    </source>
</evidence>
<dbReference type="GO" id="GO:0015250">
    <property type="term" value="F:water channel activity"/>
    <property type="evidence" value="ECO:0007669"/>
    <property type="project" value="TreeGrafter"/>
</dbReference>
<dbReference type="GO" id="GO:0005886">
    <property type="term" value="C:plasma membrane"/>
    <property type="evidence" value="ECO:0007669"/>
    <property type="project" value="TreeGrafter"/>
</dbReference>
<dbReference type="SUPFAM" id="SSF81338">
    <property type="entry name" value="Aquaporin-like"/>
    <property type="match status" value="1"/>
</dbReference>
<keyword evidence="9" id="KW-1185">Reference proteome</keyword>
<organism evidence="7 8">
    <name type="scientific">Polarella glacialis</name>
    <name type="common">Dinoflagellate</name>
    <dbReference type="NCBI Taxonomy" id="89957"/>
    <lineage>
        <taxon>Eukaryota</taxon>
        <taxon>Sar</taxon>
        <taxon>Alveolata</taxon>
        <taxon>Dinophyceae</taxon>
        <taxon>Suessiales</taxon>
        <taxon>Suessiaceae</taxon>
        <taxon>Polarella</taxon>
    </lineage>
</organism>
<evidence type="ECO:0000256" key="3">
    <source>
        <dbReference type="ARBA" id="ARBA00022692"/>
    </source>
</evidence>
<reference evidence="7" key="1">
    <citation type="submission" date="2021-02" db="EMBL/GenBank/DDBJ databases">
        <authorList>
            <person name="Dougan E. K."/>
            <person name="Rhodes N."/>
            <person name="Thang M."/>
            <person name="Chan C."/>
        </authorList>
    </citation>
    <scope>NUCLEOTIDE SEQUENCE</scope>
</reference>
<protein>
    <recommendedName>
        <fullName evidence="10">Aquaporin</fullName>
    </recommendedName>
</protein>
<dbReference type="Proteomes" id="UP000654075">
    <property type="component" value="Unassembled WGS sequence"/>
</dbReference>
<evidence type="ECO:0000256" key="4">
    <source>
        <dbReference type="ARBA" id="ARBA00022989"/>
    </source>
</evidence>
<dbReference type="Proteomes" id="UP000626109">
    <property type="component" value="Unassembled WGS sequence"/>
</dbReference>
<accession>A0A813LI02</accession>
<dbReference type="Gene3D" id="1.20.1080.10">
    <property type="entry name" value="Glycerol uptake facilitator protein"/>
    <property type="match status" value="2"/>
</dbReference>
<keyword evidence="5" id="KW-0472">Membrane</keyword>
<dbReference type="AlphaFoldDB" id="A0A813LI02"/>
<dbReference type="OrthoDB" id="3222at2759"/>
<dbReference type="EMBL" id="CAJNNW010035589">
    <property type="protein sequence ID" value="CAE8728686.1"/>
    <property type="molecule type" value="Genomic_DNA"/>
</dbReference>
<evidence type="ECO:0000313" key="9">
    <source>
        <dbReference type="Proteomes" id="UP000654075"/>
    </source>
</evidence>
<evidence type="ECO:0000256" key="5">
    <source>
        <dbReference type="ARBA" id="ARBA00023136"/>
    </source>
</evidence>
<proteinExistence type="inferred from homology"/>
<keyword evidence="3" id="KW-0812">Transmembrane</keyword>
<comment type="similarity">
    <text evidence="2">Belongs to the MIP/aquaporin (TC 1.A.8) family.</text>
</comment>
<dbReference type="EMBL" id="CAJNNV010004819">
    <property type="protein sequence ID" value="CAE8591280.1"/>
    <property type="molecule type" value="Genomic_DNA"/>
</dbReference>
<dbReference type="Pfam" id="PF00230">
    <property type="entry name" value="MIP"/>
    <property type="match status" value="1"/>
</dbReference>
<gene>
    <name evidence="6" type="ORF">PGLA1383_LOCUS9961</name>
    <name evidence="7" type="ORF">PGLA2088_LOCUS45203</name>
</gene>
<sequence length="117" mass="12417">MQLAGSIVGALVLWGIFPCEMDMTTTIETNMVGGADPARILSGEAIRTFLLVFTVFLAHVLLPLNGCSINPTRSFGPAIVSKFRNCSNYTPGGMDDLWMFFVGPLGDGSGSPVPICC</sequence>
<name>A0A813LI02_POLGL</name>
<comment type="subcellular location">
    <subcellularLocation>
        <location evidence="1">Membrane</location>
        <topology evidence="1">Multi-pass membrane protein</topology>
    </subcellularLocation>
</comment>
<keyword evidence="4" id="KW-1133">Transmembrane helix</keyword>
<dbReference type="InterPro" id="IPR000425">
    <property type="entry name" value="MIP"/>
</dbReference>
<dbReference type="InterPro" id="IPR034294">
    <property type="entry name" value="Aquaporin_transptr"/>
</dbReference>
<dbReference type="InterPro" id="IPR023271">
    <property type="entry name" value="Aquaporin-like"/>
</dbReference>
<dbReference type="PANTHER" id="PTHR19139:SF199">
    <property type="entry name" value="MIP17260P"/>
    <property type="match status" value="1"/>
</dbReference>
<evidence type="ECO:0000256" key="2">
    <source>
        <dbReference type="ARBA" id="ARBA00006175"/>
    </source>
</evidence>
<evidence type="ECO:0008006" key="10">
    <source>
        <dbReference type="Google" id="ProtNLM"/>
    </source>
</evidence>
<evidence type="ECO:0000313" key="6">
    <source>
        <dbReference type="EMBL" id="CAE8591280.1"/>
    </source>
</evidence>
<evidence type="ECO:0000256" key="1">
    <source>
        <dbReference type="ARBA" id="ARBA00004141"/>
    </source>
</evidence>
<dbReference type="PANTHER" id="PTHR19139">
    <property type="entry name" value="AQUAPORIN TRANSPORTER"/>
    <property type="match status" value="1"/>
</dbReference>
<comment type="caution">
    <text evidence="7">The sequence shown here is derived from an EMBL/GenBank/DDBJ whole genome shotgun (WGS) entry which is preliminary data.</text>
</comment>
<evidence type="ECO:0000313" key="8">
    <source>
        <dbReference type="Proteomes" id="UP000626109"/>
    </source>
</evidence>